<name>A0A6M7WKU4_RHILI</name>
<accession>A0A6M7WKU4</accession>
<sequence>MRPGAALAGTAVTQAIVAIGEDASIAGPVNGDADAERQIRLMPGDRFECVKDDSGDWMVWDHTSGAPAKLGGVELRGQDRHRAEIARDILRRIFRAGPDKTRSDPSDA</sequence>
<protein>
    <submittedName>
        <fullName evidence="1">Uncharacterized protein</fullName>
    </submittedName>
</protein>
<evidence type="ECO:0000313" key="2">
    <source>
        <dbReference type="Proteomes" id="UP000503017"/>
    </source>
</evidence>
<dbReference type="EMBL" id="CP033367">
    <property type="protein sequence ID" value="QKD02707.1"/>
    <property type="molecule type" value="Genomic_DNA"/>
</dbReference>
<proteinExistence type="predicted"/>
<dbReference type="Proteomes" id="UP000503017">
    <property type="component" value="Chromosome"/>
</dbReference>
<evidence type="ECO:0000313" key="1">
    <source>
        <dbReference type="EMBL" id="QKD02707.1"/>
    </source>
</evidence>
<reference evidence="1 2" key="1">
    <citation type="submission" date="2018-10" db="EMBL/GenBank/DDBJ databases">
        <authorList>
            <person name="Perry B.J."/>
            <person name="Sullivan J.T."/>
            <person name="Murphy R.J.T."/>
            <person name="Ramsay J.P."/>
            <person name="Ronson C.W."/>
        </authorList>
    </citation>
    <scope>NUCLEOTIDE SEQUENCE [LARGE SCALE GENOMIC DNA]</scope>
    <source>
        <strain evidence="1 2">R88b</strain>
    </source>
</reference>
<dbReference type="AlphaFoldDB" id="A0A6M7WKU4"/>
<organism evidence="1 2">
    <name type="scientific">Mesorhizobium loti R88b</name>
    <dbReference type="NCBI Taxonomy" id="935548"/>
    <lineage>
        <taxon>Bacteria</taxon>
        <taxon>Pseudomonadati</taxon>
        <taxon>Pseudomonadota</taxon>
        <taxon>Alphaproteobacteria</taxon>
        <taxon>Hyphomicrobiales</taxon>
        <taxon>Phyllobacteriaceae</taxon>
        <taxon>Mesorhizobium</taxon>
    </lineage>
</organism>
<gene>
    <name evidence="1" type="ORF">EB235_15350</name>
</gene>